<dbReference type="GO" id="GO:0043200">
    <property type="term" value="P:response to amino acid"/>
    <property type="evidence" value="ECO:0007669"/>
    <property type="project" value="TreeGrafter"/>
</dbReference>
<dbReference type="PANTHER" id="PTHR30154:SF54">
    <property type="entry name" value="POSSIBLE TRANSCRIPTIONAL REGULATORY PROTEIN (PROBABLY LRP_ASNC-FAMILY)"/>
    <property type="match status" value="1"/>
</dbReference>
<evidence type="ECO:0000256" key="1">
    <source>
        <dbReference type="ARBA" id="ARBA00023015"/>
    </source>
</evidence>
<evidence type="ECO:0000256" key="3">
    <source>
        <dbReference type="ARBA" id="ARBA00023163"/>
    </source>
</evidence>
<keyword evidence="2 5" id="KW-0238">DNA-binding</keyword>
<keyword evidence="1" id="KW-0805">Transcription regulation</keyword>
<dbReference type="Gene3D" id="1.10.10.10">
    <property type="entry name" value="Winged helix-like DNA-binding domain superfamily/Winged helix DNA-binding domain"/>
    <property type="match status" value="1"/>
</dbReference>
<dbReference type="RefSeq" id="WP_245934118.1">
    <property type="nucleotide sequence ID" value="NZ_QGDN01000001.1"/>
</dbReference>
<dbReference type="Gene3D" id="3.30.70.920">
    <property type="match status" value="1"/>
</dbReference>
<evidence type="ECO:0000313" key="6">
    <source>
        <dbReference type="Proteomes" id="UP000250028"/>
    </source>
</evidence>
<accession>A0A2Y9BU74</accession>
<dbReference type="InterPro" id="IPR000485">
    <property type="entry name" value="AsnC-type_HTH_dom"/>
</dbReference>
<organism evidence="5 6">
    <name type="scientific">Branchiibius hedensis</name>
    <dbReference type="NCBI Taxonomy" id="672460"/>
    <lineage>
        <taxon>Bacteria</taxon>
        <taxon>Bacillati</taxon>
        <taxon>Actinomycetota</taxon>
        <taxon>Actinomycetes</taxon>
        <taxon>Micrococcales</taxon>
        <taxon>Dermacoccaceae</taxon>
        <taxon>Branchiibius</taxon>
    </lineage>
</organism>
<dbReference type="PROSITE" id="PS50956">
    <property type="entry name" value="HTH_ASNC_2"/>
    <property type="match status" value="1"/>
</dbReference>
<evidence type="ECO:0000313" key="5">
    <source>
        <dbReference type="EMBL" id="SSA35252.1"/>
    </source>
</evidence>
<dbReference type="InterPro" id="IPR019888">
    <property type="entry name" value="Tscrpt_reg_AsnC-like"/>
</dbReference>
<evidence type="ECO:0000259" key="4">
    <source>
        <dbReference type="PROSITE" id="PS50956"/>
    </source>
</evidence>
<dbReference type="GO" id="GO:0005829">
    <property type="term" value="C:cytosol"/>
    <property type="evidence" value="ECO:0007669"/>
    <property type="project" value="TreeGrafter"/>
</dbReference>
<sequence>MATRSKGDPDHTSRSNNVRDGLDEVDRILLRELAADARTPNNVLAAKARIAPSTALGRVRGLVEDGVLRGTHADIDPTLTGRPLQAMVAVRMRAHARSRLTKFLHHLADLPGVRNVYLLGGTHDFMIHLAVPDTNALNDFVIEHLSGIPDVASTETSLIFQHVQSHRFD</sequence>
<dbReference type="InterPro" id="IPR036390">
    <property type="entry name" value="WH_DNA-bd_sf"/>
</dbReference>
<dbReference type="PANTHER" id="PTHR30154">
    <property type="entry name" value="LEUCINE-RESPONSIVE REGULATORY PROTEIN"/>
    <property type="match status" value="1"/>
</dbReference>
<keyword evidence="3" id="KW-0804">Transcription</keyword>
<dbReference type="PRINTS" id="PR00033">
    <property type="entry name" value="HTHASNC"/>
</dbReference>
<feature type="domain" description="HTH asnC-type" evidence="4">
    <location>
        <begin position="22"/>
        <end position="83"/>
    </location>
</feature>
<evidence type="ECO:0000256" key="2">
    <source>
        <dbReference type="ARBA" id="ARBA00023125"/>
    </source>
</evidence>
<dbReference type="GO" id="GO:0043565">
    <property type="term" value="F:sequence-specific DNA binding"/>
    <property type="evidence" value="ECO:0007669"/>
    <property type="project" value="InterPro"/>
</dbReference>
<dbReference type="Proteomes" id="UP000250028">
    <property type="component" value="Unassembled WGS sequence"/>
</dbReference>
<dbReference type="SUPFAM" id="SSF54909">
    <property type="entry name" value="Dimeric alpha+beta barrel"/>
    <property type="match status" value="1"/>
</dbReference>
<dbReference type="Pfam" id="PF01037">
    <property type="entry name" value="AsnC_trans_reg"/>
    <property type="match status" value="1"/>
</dbReference>
<reference evidence="6" key="1">
    <citation type="submission" date="2016-10" db="EMBL/GenBank/DDBJ databases">
        <authorList>
            <person name="Varghese N."/>
            <person name="Submissions S."/>
        </authorList>
    </citation>
    <scope>NUCLEOTIDE SEQUENCE [LARGE SCALE GENOMIC DNA]</scope>
    <source>
        <strain evidence="6">DSM 22951</strain>
    </source>
</reference>
<dbReference type="SMART" id="SM00344">
    <property type="entry name" value="HTH_ASNC"/>
    <property type="match status" value="1"/>
</dbReference>
<dbReference type="InterPro" id="IPR011008">
    <property type="entry name" value="Dimeric_a/b-barrel"/>
</dbReference>
<dbReference type="AlphaFoldDB" id="A0A2Y9BU74"/>
<name>A0A2Y9BU74_9MICO</name>
<gene>
    <name evidence="5" type="ORF">SAMN04489750_2603</name>
</gene>
<dbReference type="EMBL" id="UESZ01000001">
    <property type="protein sequence ID" value="SSA35252.1"/>
    <property type="molecule type" value="Genomic_DNA"/>
</dbReference>
<keyword evidence="6" id="KW-1185">Reference proteome</keyword>
<dbReference type="Pfam" id="PF13404">
    <property type="entry name" value="HTH_AsnC-type"/>
    <property type="match status" value="1"/>
</dbReference>
<dbReference type="InterPro" id="IPR036388">
    <property type="entry name" value="WH-like_DNA-bd_sf"/>
</dbReference>
<dbReference type="SUPFAM" id="SSF46785">
    <property type="entry name" value="Winged helix' DNA-binding domain"/>
    <property type="match status" value="1"/>
</dbReference>
<dbReference type="InterPro" id="IPR019887">
    <property type="entry name" value="Tscrpt_reg_AsnC/Lrp_C"/>
</dbReference>
<proteinExistence type="predicted"/>
<protein>
    <submittedName>
        <fullName evidence="5">DNA-binding transcriptional regulator, Lrp family</fullName>
    </submittedName>
</protein>